<feature type="domain" description="MoaB/Mog" evidence="2">
    <location>
        <begin position="4"/>
        <end position="170"/>
    </location>
</feature>
<gene>
    <name evidence="3" type="ORF">KL86DYS2_13449</name>
</gene>
<dbReference type="PANTHER" id="PTHR13939">
    <property type="entry name" value="NICOTINAMIDE-NUCLEOTIDE AMIDOHYDROLASE PNCC"/>
    <property type="match status" value="1"/>
</dbReference>
<dbReference type="HAMAP" id="MF_00226_B">
    <property type="entry name" value="CinA_B"/>
    <property type="match status" value="1"/>
</dbReference>
<dbReference type="CDD" id="cd00885">
    <property type="entry name" value="cinA"/>
    <property type="match status" value="1"/>
</dbReference>
<sequence length="411" mass="45493">MKAAIVTIGDEILIGQIVDTNSAWMAQNLTLAGFEVEEMQSIGDDAQQIKDTISDVFRRVDVVLMTGGLGPTKDDITKKTLCEYFDTTLVFDDAVLDNIKNVISNFTSLNELTRNQAYVPKNCTVIQNRVGTAPITWFDYKDKVLVSMPGVPHEMRYVMENEILPRLKNKYDIEAYIKRVFIVKGYTESALAMYIADFEDNLPQGFGLAYLPSLGLMKLRLFVRGEHRLPEMEAEVKKLQALLGDAIIAEEDITPEKILGARLFEKGLTLGTAESCTGGNIAHMITSVSGSSNYFKGSVVSYANEEKVNVLHVSQENIDKYTAVSEIVAAQMAKGAQNLLNVDCVIATTGIAGPDGGTEENPVGTVWVCTVYKNKSIAKRYQFGKYRESNIIRASNNGMLQLLEMIDNDTY</sequence>
<dbReference type="SMART" id="SM00852">
    <property type="entry name" value="MoCF_biosynth"/>
    <property type="match status" value="1"/>
</dbReference>
<dbReference type="Gene3D" id="3.40.980.10">
    <property type="entry name" value="MoaB/Mog-like domain"/>
    <property type="match status" value="1"/>
</dbReference>
<dbReference type="SUPFAM" id="SSF142433">
    <property type="entry name" value="CinA-like"/>
    <property type="match status" value="1"/>
</dbReference>
<dbReference type="InterPro" id="IPR008135">
    <property type="entry name" value="Competence-induced_CinA"/>
</dbReference>
<dbReference type="InterPro" id="IPR036425">
    <property type="entry name" value="MoaB/Mog-like_dom_sf"/>
</dbReference>
<dbReference type="AlphaFoldDB" id="A0A212KAQ4"/>
<dbReference type="InterPro" id="IPR050101">
    <property type="entry name" value="CinA"/>
</dbReference>
<dbReference type="Pfam" id="PF00994">
    <property type="entry name" value="MoCF_biosynth"/>
    <property type="match status" value="1"/>
</dbReference>
<dbReference type="NCBIfam" id="TIGR00200">
    <property type="entry name" value="cinA_nterm"/>
    <property type="match status" value="1"/>
</dbReference>
<organism evidence="3">
    <name type="scientific">uncultured Dysgonomonas sp</name>
    <dbReference type="NCBI Taxonomy" id="206096"/>
    <lineage>
        <taxon>Bacteria</taxon>
        <taxon>Pseudomonadati</taxon>
        <taxon>Bacteroidota</taxon>
        <taxon>Bacteroidia</taxon>
        <taxon>Bacteroidales</taxon>
        <taxon>Dysgonomonadaceae</taxon>
        <taxon>Dysgonomonas</taxon>
        <taxon>environmental samples</taxon>
    </lineage>
</organism>
<dbReference type="PIRSF" id="PIRSF006728">
    <property type="entry name" value="CinA"/>
    <property type="match status" value="1"/>
</dbReference>
<dbReference type="NCBIfam" id="TIGR00199">
    <property type="entry name" value="PncC_domain"/>
    <property type="match status" value="1"/>
</dbReference>
<evidence type="ECO:0000256" key="1">
    <source>
        <dbReference type="HAMAP-Rule" id="MF_00226"/>
    </source>
</evidence>
<dbReference type="Pfam" id="PF02464">
    <property type="entry name" value="CinA"/>
    <property type="match status" value="1"/>
</dbReference>
<dbReference type="Gene3D" id="3.90.950.20">
    <property type="entry name" value="CinA-like"/>
    <property type="match status" value="1"/>
</dbReference>
<dbReference type="RefSeq" id="WP_296952282.1">
    <property type="nucleotide sequence ID" value="NZ_LT599021.1"/>
</dbReference>
<reference evidence="3" key="1">
    <citation type="submission" date="2016-04" db="EMBL/GenBank/DDBJ databases">
        <authorList>
            <person name="Evans L.H."/>
            <person name="Alamgir A."/>
            <person name="Owens N."/>
            <person name="Weber N.D."/>
            <person name="Virtaneva K."/>
            <person name="Barbian K."/>
            <person name="Babar A."/>
            <person name="Rosenke K."/>
        </authorList>
    </citation>
    <scope>NUCLEOTIDE SEQUENCE</scope>
    <source>
        <strain evidence="3">86-2</strain>
    </source>
</reference>
<accession>A0A212KAQ4</accession>
<protein>
    <recommendedName>
        <fullName evidence="1">CinA-like protein</fullName>
    </recommendedName>
</protein>
<dbReference type="InterPro" id="IPR008136">
    <property type="entry name" value="CinA_C"/>
</dbReference>
<evidence type="ECO:0000313" key="3">
    <source>
        <dbReference type="EMBL" id="SBW08746.1"/>
    </source>
</evidence>
<comment type="similarity">
    <text evidence="1">Belongs to the CinA family.</text>
</comment>
<dbReference type="SUPFAM" id="SSF53218">
    <property type="entry name" value="Molybdenum cofactor biosynthesis proteins"/>
    <property type="match status" value="1"/>
</dbReference>
<dbReference type="EMBL" id="FLUL01000001">
    <property type="protein sequence ID" value="SBW08746.1"/>
    <property type="molecule type" value="Genomic_DNA"/>
</dbReference>
<dbReference type="NCBIfam" id="TIGR00177">
    <property type="entry name" value="molyb_syn"/>
    <property type="match status" value="1"/>
</dbReference>
<dbReference type="PANTHER" id="PTHR13939:SF0">
    <property type="entry name" value="NMN AMIDOHYDROLASE-LIKE PROTEIN YFAY"/>
    <property type="match status" value="1"/>
</dbReference>
<name>A0A212KAQ4_9BACT</name>
<proteinExistence type="inferred from homology"/>
<dbReference type="InterPro" id="IPR036653">
    <property type="entry name" value="CinA-like_C"/>
</dbReference>
<evidence type="ECO:0000259" key="2">
    <source>
        <dbReference type="SMART" id="SM00852"/>
    </source>
</evidence>
<dbReference type="InterPro" id="IPR001453">
    <property type="entry name" value="MoaB/Mog_dom"/>
</dbReference>